<comment type="caution">
    <text evidence="1">The sequence shown here is derived from an EMBL/GenBank/DDBJ whole genome shotgun (WGS) entry which is preliminary data.</text>
</comment>
<gene>
    <name evidence="1" type="ORF">S12H4_37038</name>
</gene>
<sequence length="46" mass="5083">MKLRHALITTALKLAGFHVYTTLNGEHFILGAAGKRGSRALYIEEL</sequence>
<protein>
    <submittedName>
        <fullName evidence="1">Uncharacterized protein</fullName>
    </submittedName>
</protein>
<organism evidence="1">
    <name type="scientific">marine sediment metagenome</name>
    <dbReference type="NCBI Taxonomy" id="412755"/>
    <lineage>
        <taxon>unclassified sequences</taxon>
        <taxon>metagenomes</taxon>
        <taxon>ecological metagenomes</taxon>
    </lineage>
</organism>
<dbReference type="AlphaFoldDB" id="X1U843"/>
<name>X1U843_9ZZZZ</name>
<accession>X1U843</accession>
<proteinExistence type="predicted"/>
<dbReference type="EMBL" id="BARW01022136">
    <property type="protein sequence ID" value="GAI96005.1"/>
    <property type="molecule type" value="Genomic_DNA"/>
</dbReference>
<reference evidence="1" key="1">
    <citation type="journal article" date="2014" name="Front. Microbiol.">
        <title>High frequency of phylogenetically diverse reductive dehalogenase-homologous genes in deep subseafloor sedimentary metagenomes.</title>
        <authorList>
            <person name="Kawai M."/>
            <person name="Futagami T."/>
            <person name="Toyoda A."/>
            <person name="Takaki Y."/>
            <person name="Nishi S."/>
            <person name="Hori S."/>
            <person name="Arai W."/>
            <person name="Tsubouchi T."/>
            <person name="Morono Y."/>
            <person name="Uchiyama I."/>
            <person name="Ito T."/>
            <person name="Fujiyama A."/>
            <person name="Inagaki F."/>
            <person name="Takami H."/>
        </authorList>
    </citation>
    <scope>NUCLEOTIDE SEQUENCE</scope>
    <source>
        <strain evidence="1">Expedition CK06-06</strain>
    </source>
</reference>
<evidence type="ECO:0000313" key="1">
    <source>
        <dbReference type="EMBL" id="GAI96005.1"/>
    </source>
</evidence>